<evidence type="ECO:0000256" key="1">
    <source>
        <dbReference type="ARBA" id="ARBA00023277"/>
    </source>
</evidence>
<dbReference type="RefSeq" id="WP_330171157.1">
    <property type="nucleotide sequence ID" value="NZ_CP137080.1"/>
</dbReference>
<evidence type="ECO:0000259" key="2">
    <source>
        <dbReference type="Pfam" id="PF01261"/>
    </source>
</evidence>
<protein>
    <submittedName>
        <fullName evidence="3">Sugar phosphate isomerase/epimerase family protein</fullName>
    </submittedName>
</protein>
<dbReference type="PANTHER" id="PTHR12110">
    <property type="entry name" value="HYDROXYPYRUVATE ISOMERASE"/>
    <property type="match status" value="1"/>
</dbReference>
<sequence length="296" mass="31369">MTASAELSRCSLNQATINDADLVTAIEACVRAGIPSIGVWRRQLAQRGALEASRALRAAGLRVSSLCRGGFFTSDDDSGWRRELDDNRRAIDDAHTLGSPVLVLVPGGIPDGGSLARAHARVREAIEALVPHAASAGITLALEPMHPVFAADRGVVSTIAHALEIVDGLPAEIVGIAVDSYHVWWDPRMTEQITRAGASGRLALVQVADWLPPTGDPLVARAFPGEGRIDFASFATAVEAAGYTGSIEWEIFNASLWKDDPLRVAARVAEAHRLLLAPALSHGNPPSQHVADEEAP</sequence>
<dbReference type="SUPFAM" id="SSF51658">
    <property type="entry name" value="Xylose isomerase-like"/>
    <property type="match status" value="1"/>
</dbReference>
<dbReference type="PANTHER" id="PTHR12110:SF52">
    <property type="entry name" value="XYLOSE ISOMERASE"/>
    <property type="match status" value="1"/>
</dbReference>
<keyword evidence="4" id="KW-1185">Reference proteome</keyword>
<dbReference type="Gene3D" id="3.20.20.150">
    <property type="entry name" value="Divalent-metal-dependent TIM barrel enzymes"/>
    <property type="match status" value="1"/>
</dbReference>
<reference evidence="3 4" key="1">
    <citation type="submission" date="2023-10" db="EMBL/GenBank/DDBJ databases">
        <title>Y20.</title>
        <authorList>
            <person name="Zhang G."/>
            <person name="Ding Y."/>
        </authorList>
    </citation>
    <scope>NUCLEOTIDE SEQUENCE [LARGE SCALE GENOMIC DNA]</scope>
    <source>
        <strain evidence="3 4">Y20</strain>
    </source>
</reference>
<accession>A0AAU0MIK8</accession>
<keyword evidence="1" id="KW-0119">Carbohydrate metabolism</keyword>
<dbReference type="GO" id="GO:0016853">
    <property type="term" value="F:isomerase activity"/>
    <property type="evidence" value="ECO:0007669"/>
    <property type="project" value="UniProtKB-KW"/>
</dbReference>
<dbReference type="Pfam" id="PF01261">
    <property type="entry name" value="AP_endonuc_2"/>
    <property type="match status" value="1"/>
</dbReference>
<dbReference type="InterPro" id="IPR036237">
    <property type="entry name" value="Xyl_isomerase-like_sf"/>
</dbReference>
<gene>
    <name evidence="3" type="ORF">RYJ27_02210</name>
</gene>
<dbReference type="AlphaFoldDB" id="A0AAU0MIK8"/>
<dbReference type="InterPro" id="IPR050312">
    <property type="entry name" value="IolE/XylAMocC-like"/>
</dbReference>
<keyword evidence="3" id="KW-0413">Isomerase</keyword>
<evidence type="ECO:0000313" key="4">
    <source>
        <dbReference type="Proteomes" id="UP001329313"/>
    </source>
</evidence>
<name>A0AAU0MIK8_9MICO</name>
<dbReference type="InterPro" id="IPR013022">
    <property type="entry name" value="Xyl_isomerase-like_TIM-brl"/>
</dbReference>
<dbReference type="KEGG" id="mliy:RYJ27_02210"/>
<dbReference type="Proteomes" id="UP001329313">
    <property type="component" value="Chromosome"/>
</dbReference>
<proteinExistence type="predicted"/>
<evidence type="ECO:0000313" key="3">
    <source>
        <dbReference type="EMBL" id="WOQ70063.1"/>
    </source>
</evidence>
<feature type="domain" description="Xylose isomerase-like TIM barrel" evidence="2">
    <location>
        <begin position="27"/>
        <end position="260"/>
    </location>
</feature>
<organism evidence="3 4">
    <name type="scientific">Microbacterium limosum</name>
    <dbReference type="NCBI Taxonomy" id="3079935"/>
    <lineage>
        <taxon>Bacteria</taxon>
        <taxon>Bacillati</taxon>
        <taxon>Actinomycetota</taxon>
        <taxon>Actinomycetes</taxon>
        <taxon>Micrococcales</taxon>
        <taxon>Microbacteriaceae</taxon>
        <taxon>Microbacterium</taxon>
    </lineage>
</organism>
<dbReference type="EMBL" id="CP137080">
    <property type="protein sequence ID" value="WOQ70063.1"/>
    <property type="molecule type" value="Genomic_DNA"/>
</dbReference>